<dbReference type="EMBL" id="JARXVE010000011">
    <property type="protein sequence ID" value="MDH6198570.1"/>
    <property type="molecule type" value="Genomic_DNA"/>
</dbReference>
<comment type="caution">
    <text evidence="5">The sequence shown here is derived from an EMBL/GenBank/DDBJ whole genome shotgun (WGS) entry which is preliminary data.</text>
</comment>
<organism evidence="5 6">
    <name type="scientific">Mycolicibacterium frederiksbergense</name>
    <dbReference type="NCBI Taxonomy" id="117567"/>
    <lineage>
        <taxon>Bacteria</taxon>
        <taxon>Bacillati</taxon>
        <taxon>Actinomycetota</taxon>
        <taxon>Actinomycetes</taxon>
        <taxon>Mycobacteriales</taxon>
        <taxon>Mycobacteriaceae</taxon>
        <taxon>Mycolicibacterium</taxon>
    </lineage>
</organism>
<dbReference type="Pfam" id="PF13556">
    <property type="entry name" value="HTH_30"/>
    <property type="match status" value="1"/>
</dbReference>
<evidence type="ECO:0000259" key="4">
    <source>
        <dbReference type="Pfam" id="PF17853"/>
    </source>
</evidence>
<feature type="domain" description="PucR C-terminal helix-turn-helix" evidence="3">
    <location>
        <begin position="452"/>
        <end position="510"/>
    </location>
</feature>
<evidence type="ECO:0000259" key="3">
    <source>
        <dbReference type="Pfam" id="PF13556"/>
    </source>
</evidence>
<dbReference type="Pfam" id="PF07905">
    <property type="entry name" value="PucR"/>
    <property type="match status" value="1"/>
</dbReference>
<dbReference type="RefSeq" id="WP_280835138.1">
    <property type="nucleotide sequence ID" value="NZ_JARXVE010000011.1"/>
</dbReference>
<feature type="domain" description="Purine catabolism PurC-like" evidence="2">
    <location>
        <begin position="40"/>
        <end position="142"/>
    </location>
</feature>
<gene>
    <name evidence="5" type="ORF">M2272_005229</name>
</gene>
<dbReference type="InterPro" id="IPR042070">
    <property type="entry name" value="PucR_C-HTH_sf"/>
</dbReference>
<dbReference type="Pfam" id="PF17853">
    <property type="entry name" value="GGDEF_2"/>
    <property type="match status" value="1"/>
</dbReference>
<dbReference type="PANTHER" id="PTHR33744:SF1">
    <property type="entry name" value="DNA-BINDING TRANSCRIPTIONAL ACTIVATOR ADER"/>
    <property type="match status" value="1"/>
</dbReference>
<proteinExistence type="inferred from homology"/>
<evidence type="ECO:0000313" key="5">
    <source>
        <dbReference type="EMBL" id="MDH6198570.1"/>
    </source>
</evidence>
<dbReference type="InterPro" id="IPR012914">
    <property type="entry name" value="PucR_dom"/>
</dbReference>
<dbReference type="InterPro" id="IPR041522">
    <property type="entry name" value="CdaR_GGDEF"/>
</dbReference>
<feature type="domain" description="CdaR GGDEF-like" evidence="4">
    <location>
        <begin position="289"/>
        <end position="405"/>
    </location>
</feature>
<evidence type="ECO:0000256" key="1">
    <source>
        <dbReference type="ARBA" id="ARBA00006754"/>
    </source>
</evidence>
<evidence type="ECO:0000259" key="2">
    <source>
        <dbReference type="Pfam" id="PF07905"/>
    </source>
</evidence>
<dbReference type="Gene3D" id="1.10.10.2840">
    <property type="entry name" value="PucR C-terminal helix-turn-helix domain"/>
    <property type="match status" value="1"/>
</dbReference>
<sequence length="523" mass="57025">MQFRSGPLGGGVAGIGPVSLRTLLDAEQFGIRAIYLPEGAEQREIRWVTVTEMVDPAPYLLGDELILTLGISWPEPTSPEITTFMERVASAGVSAVGTSVAPALQHTEIPVALVEAARRFNLPLIEIPLRTTFRSVAEYVVDRQVADRYAVARRTLEVHEALTDALLSRQGLDGLIARLRTMLDAPVALIDFHGNVLAATPTGEVWPTGEILAARSRLQFGSVVAGVTCYPVSVANHNVAFVCTRGGAETQDVVRFALGLVALEFSRLQAERNGRRELVGEVIEDLVHGDVSDTAGANRLARWGVDTQAGNRVVLARVACPPERLHDVPWNGDRFLPGGVGQYVVALVSDVIALVVSERVDVERLTCGMREHLGRLGPVSIGLGGVYPGVTGLRMSWYEAQEALSHGPGVNQPAPVSMSRLLLANLKVPLGSLGEEMLRPLLEYDREHESCLVETLRAFVEHDCQVSQASEAMYVHRNTFRYRMQLIEKLTDRDLTSFADLVNLYLAILALDIERNRHGSAVD</sequence>
<dbReference type="InterPro" id="IPR051448">
    <property type="entry name" value="CdaR-like_regulators"/>
</dbReference>
<evidence type="ECO:0000313" key="6">
    <source>
        <dbReference type="Proteomes" id="UP001160130"/>
    </source>
</evidence>
<accession>A0ABT6L6L8</accession>
<dbReference type="PANTHER" id="PTHR33744">
    <property type="entry name" value="CARBOHYDRATE DIACID REGULATOR"/>
    <property type="match status" value="1"/>
</dbReference>
<reference evidence="5 6" key="1">
    <citation type="submission" date="2023-04" db="EMBL/GenBank/DDBJ databases">
        <title>Forest soil microbial communities from Buena Vista Peninsula, Colon Province, Panama.</title>
        <authorList>
            <person name="Bouskill N."/>
        </authorList>
    </citation>
    <scope>NUCLEOTIDE SEQUENCE [LARGE SCALE GENOMIC DNA]</scope>
    <source>
        <strain evidence="5 6">AC80</strain>
    </source>
</reference>
<keyword evidence="6" id="KW-1185">Reference proteome</keyword>
<dbReference type="Proteomes" id="UP001160130">
    <property type="component" value="Unassembled WGS sequence"/>
</dbReference>
<comment type="similarity">
    <text evidence="1">Belongs to the CdaR family.</text>
</comment>
<dbReference type="InterPro" id="IPR025736">
    <property type="entry name" value="PucR_C-HTH_dom"/>
</dbReference>
<name>A0ABT6L6L8_9MYCO</name>
<protein>
    <submittedName>
        <fullName evidence="5">Purine catabolism regulator</fullName>
    </submittedName>
</protein>